<keyword evidence="4" id="KW-0479">Metal-binding</keyword>
<dbReference type="InterPro" id="IPR001590">
    <property type="entry name" value="Peptidase_M12B"/>
</dbReference>
<dbReference type="Gene3D" id="3.40.390.10">
    <property type="entry name" value="Collagenase (Catalytic Domain)"/>
    <property type="match status" value="1"/>
</dbReference>
<dbReference type="PANTHER" id="PTHR11905">
    <property type="entry name" value="ADAM A DISINTEGRIN AND METALLOPROTEASE DOMAIN"/>
    <property type="match status" value="1"/>
</dbReference>
<feature type="compositionally biased region" description="Low complexity" evidence="5">
    <location>
        <begin position="909"/>
        <end position="925"/>
    </location>
</feature>
<feature type="binding site" evidence="4">
    <location>
        <position position="444"/>
    </location>
    <ligand>
        <name>Zn(2+)</name>
        <dbReference type="ChEBI" id="CHEBI:29105"/>
        <note>catalytic</note>
    </ligand>
</feature>
<dbReference type="FunFam" id="4.10.70.10:FF:000003">
    <property type="entry name" value="Disintegrin and metalloproteinase domain-containing protein 17"/>
    <property type="match status" value="1"/>
</dbReference>
<evidence type="ECO:0000256" key="4">
    <source>
        <dbReference type="PROSITE-ProRule" id="PRU00276"/>
    </source>
</evidence>
<evidence type="ECO:0000259" key="8">
    <source>
        <dbReference type="PROSITE" id="PS50214"/>
    </source>
</evidence>
<dbReference type="Gene3D" id="4.10.70.10">
    <property type="entry name" value="Disintegrin domain"/>
    <property type="match status" value="1"/>
</dbReference>
<feature type="chain" id="PRO_5041938088" description="Disintegrin and metalloproteinase domain-containing protein B" evidence="7">
    <location>
        <begin position="22"/>
        <end position="1033"/>
    </location>
</feature>
<keyword evidence="6" id="KW-1133">Transmembrane helix</keyword>
<dbReference type="Gene3D" id="3.40.1620.60">
    <property type="match status" value="1"/>
</dbReference>
<feature type="region of interest" description="Disordered" evidence="5">
    <location>
        <begin position="909"/>
        <end position="983"/>
    </location>
</feature>
<proteinExistence type="predicted"/>
<accession>A0AAD5JNV7</accession>
<evidence type="ECO:0000259" key="9">
    <source>
        <dbReference type="PROSITE" id="PS50215"/>
    </source>
</evidence>
<dbReference type="InterPro" id="IPR036436">
    <property type="entry name" value="Disintegrin_dom_sf"/>
</dbReference>
<keyword evidence="4" id="KW-0862">Zinc</keyword>
<feature type="transmembrane region" description="Helical" evidence="6">
    <location>
        <begin position="711"/>
        <end position="735"/>
    </location>
</feature>
<evidence type="ECO:0000256" key="6">
    <source>
        <dbReference type="SAM" id="Phobius"/>
    </source>
</evidence>
<protein>
    <recommendedName>
        <fullName evidence="3">Disintegrin and metalloproteinase domain-containing protein B</fullName>
    </recommendedName>
</protein>
<reference evidence="10" key="2">
    <citation type="submission" date="2023-02" db="EMBL/GenBank/DDBJ databases">
        <authorList>
            <consortium name="DOE Joint Genome Institute"/>
            <person name="Mondo S.J."/>
            <person name="Chang Y."/>
            <person name="Wang Y."/>
            <person name="Ahrendt S."/>
            <person name="Andreopoulos W."/>
            <person name="Barry K."/>
            <person name="Beard J."/>
            <person name="Benny G.L."/>
            <person name="Blankenship S."/>
            <person name="Bonito G."/>
            <person name="Cuomo C."/>
            <person name="Desiro A."/>
            <person name="Gervers K.A."/>
            <person name="Hundley H."/>
            <person name="Kuo A."/>
            <person name="LaButti K."/>
            <person name="Lang B.F."/>
            <person name="Lipzen A."/>
            <person name="O'Donnell K."/>
            <person name="Pangilinan J."/>
            <person name="Reynolds N."/>
            <person name="Sandor L."/>
            <person name="Smith M.W."/>
            <person name="Tsang A."/>
            <person name="Grigoriev I.V."/>
            <person name="Stajich J.E."/>
            <person name="Spatafora J.W."/>
        </authorList>
    </citation>
    <scope>NUCLEOTIDE SEQUENCE</scope>
    <source>
        <strain evidence="10">RSA 2281</strain>
    </source>
</reference>
<feature type="domain" description="Disintegrin" evidence="8">
    <location>
        <begin position="527"/>
        <end position="612"/>
    </location>
</feature>
<feature type="binding site" evidence="4">
    <location>
        <position position="454"/>
    </location>
    <ligand>
        <name>Zn(2+)</name>
        <dbReference type="ChEBI" id="CHEBI:29105"/>
        <note>catalytic</note>
    </ligand>
</feature>
<evidence type="ECO:0000313" key="11">
    <source>
        <dbReference type="Proteomes" id="UP001209540"/>
    </source>
</evidence>
<feature type="compositionally biased region" description="Polar residues" evidence="5">
    <location>
        <begin position="752"/>
        <end position="761"/>
    </location>
</feature>
<keyword evidence="7" id="KW-0732">Signal</keyword>
<dbReference type="GO" id="GO:0006508">
    <property type="term" value="P:proteolysis"/>
    <property type="evidence" value="ECO:0007669"/>
    <property type="project" value="InterPro"/>
</dbReference>
<keyword evidence="6" id="KW-0812">Transmembrane</keyword>
<name>A0AAD5JNV7_9FUNG</name>
<feature type="active site" evidence="4">
    <location>
        <position position="445"/>
    </location>
</feature>
<evidence type="ECO:0000256" key="1">
    <source>
        <dbReference type="ARBA" id="ARBA00023157"/>
    </source>
</evidence>
<feature type="domain" description="Peptidase M12B" evidence="9">
    <location>
        <begin position="289"/>
        <end position="505"/>
    </location>
</feature>
<evidence type="ECO:0000256" key="2">
    <source>
        <dbReference type="ARBA" id="ARBA00056552"/>
    </source>
</evidence>
<dbReference type="Pfam" id="PF00200">
    <property type="entry name" value="Disintegrin"/>
    <property type="match status" value="1"/>
</dbReference>
<dbReference type="SUPFAM" id="SSF55486">
    <property type="entry name" value="Metalloproteases ('zincins'), catalytic domain"/>
    <property type="match status" value="1"/>
</dbReference>
<feature type="compositionally biased region" description="Polar residues" evidence="5">
    <location>
        <begin position="847"/>
        <end position="862"/>
    </location>
</feature>
<feature type="region of interest" description="Disordered" evidence="5">
    <location>
        <begin position="743"/>
        <end position="781"/>
    </location>
</feature>
<keyword evidence="6" id="KW-0472">Membrane</keyword>
<keyword evidence="1" id="KW-1015">Disulfide bond</keyword>
<dbReference type="SUPFAM" id="SSF57552">
    <property type="entry name" value="Blood coagulation inhibitor (disintegrin)"/>
    <property type="match status" value="1"/>
</dbReference>
<organism evidence="10 11">
    <name type="scientific">Phascolomyces articulosus</name>
    <dbReference type="NCBI Taxonomy" id="60185"/>
    <lineage>
        <taxon>Eukaryota</taxon>
        <taxon>Fungi</taxon>
        <taxon>Fungi incertae sedis</taxon>
        <taxon>Mucoromycota</taxon>
        <taxon>Mucoromycotina</taxon>
        <taxon>Mucoromycetes</taxon>
        <taxon>Mucorales</taxon>
        <taxon>Lichtheimiaceae</taxon>
        <taxon>Phascolomyces</taxon>
    </lineage>
</organism>
<evidence type="ECO:0000256" key="3">
    <source>
        <dbReference type="ARBA" id="ARBA00074021"/>
    </source>
</evidence>
<comment type="caution">
    <text evidence="4">Lacks conserved residue(s) required for the propagation of feature annotation.</text>
</comment>
<feature type="compositionally biased region" description="Low complexity" evidence="5">
    <location>
        <begin position="963"/>
        <end position="972"/>
    </location>
</feature>
<dbReference type="PROSITE" id="PS50214">
    <property type="entry name" value="DISINTEGRIN_2"/>
    <property type="match status" value="1"/>
</dbReference>
<feature type="signal peptide" evidence="7">
    <location>
        <begin position="1"/>
        <end position="21"/>
    </location>
</feature>
<evidence type="ECO:0000313" key="10">
    <source>
        <dbReference type="EMBL" id="KAI9246490.1"/>
    </source>
</evidence>
<dbReference type="SMART" id="SM00050">
    <property type="entry name" value="DISIN"/>
    <property type="match status" value="1"/>
</dbReference>
<feature type="compositionally biased region" description="Low complexity" evidence="5">
    <location>
        <begin position="863"/>
        <end position="889"/>
    </location>
</feature>
<comment type="function">
    <text evidence="2">Probable zinc protease.</text>
</comment>
<dbReference type="GO" id="GO:0004222">
    <property type="term" value="F:metalloendopeptidase activity"/>
    <property type="evidence" value="ECO:0007669"/>
    <property type="project" value="InterPro"/>
</dbReference>
<feature type="compositionally biased region" description="Low complexity" evidence="5">
    <location>
        <begin position="936"/>
        <end position="956"/>
    </location>
</feature>
<dbReference type="InterPro" id="IPR024079">
    <property type="entry name" value="MetalloPept_cat_dom_sf"/>
</dbReference>
<comment type="caution">
    <text evidence="10">The sequence shown here is derived from an EMBL/GenBank/DDBJ whole genome shotgun (WGS) entry which is preliminary data.</text>
</comment>
<dbReference type="PROSITE" id="PS50215">
    <property type="entry name" value="ADAM_MEPRO"/>
    <property type="match status" value="1"/>
</dbReference>
<feature type="region of interest" description="Disordered" evidence="5">
    <location>
        <begin position="847"/>
        <end position="892"/>
    </location>
</feature>
<dbReference type="GO" id="GO:0046872">
    <property type="term" value="F:metal ion binding"/>
    <property type="evidence" value="ECO:0007669"/>
    <property type="project" value="UniProtKB-KW"/>
</dbReference>
<evidence type="ECO:0000256" key="5">
    <source>
        <dbReference type="SAM" id="MobiDB-lite"/>
    </source>
</evidence>
<dbReference type="Pfam" id="PF13688">
    <property type="entry name" value="Reprolysin_5"/>
    <property type="match status" value="1"/>
</dbReference>
<keyword evidence="11" id="KW-1185">Reference proteome</keyword>
<dbReference type="Proteomes" id="UP001209540">
    <property type="component" value="Unassembled WGS sequence"/>
</dbReference>
<dbReference type="PANTHER" id="PTHR11905:SF159">
    <property type="entry name" value="ADAM METALLOPROTEASE"/>
    <property type="match status" value="1"/>
</dbReference>
<dbReference type="AlphaFoldDB" id="A0AAD5JNV7"/>
<feature type="binding site" evidence="4">
    <location>
        <position position="448"/>
    </location>
    <ligand>
        <name>Zn(2+)</name>
        <dbReference type="ChEBI" id="CHEBI:29105"/>
        <note>catalytic</note>
    </ligand>
</feature>
<reference evidence="10" key="1">
    <citation type="journal article" date="2022" name="IScience">
        <title>Evolution of zygomycete secretomes and the origins of terrestrial fungal ecologies.</title>
        <authorList>
            <person name="Chang Y."/>
            <person name="Wang Y."/>
            <person name="Mondo S."/>
            <person name="Ahrendt S."/>
            <person name="Andreopoulos W."/>
            <person name="Barry K."/>
            <person name="Beard J."/>
            <person name="Benny G.L."/>
            <person name="Blankenship S."/>
            <person name="Bonito G."/>
            <person name="Cuomo C."/>
            <person name="Desiro A."/>
            <person name="Gervers K.A."/>
            <person name="Hundley H."/>
            <person name="Kuo A."/>
            <person name="LaButti K."/>
            <person name="Lang B.F."/>
            <person name="Lipzen A."/>
            <person name="O'Donnell K."/>
            <person name="Pangilinan J."/>
            <person name="Reynolds N."/>
            <person name="Sandor L."/>
            <person name="Smith M.E."/>
            <person name="Tsang A."/>
            <person name="Grigoriev I.V."/>
            <person name="Stajich J.E."/>
            <person name="Spatafora J.W."/>
        </authorList>
    </citation>
    <scope>NUCLEOTIDE SEQUENCE</scope>
    <source>
        <strain evidence="10">RSA 2281</strain>
    </source>
</reference>
<dbReference type="EMBL" id="JAIXMP010000046">
    <property type="protein sequence ID" value="KAI9246490.1"/>
    <property type="molecule type" value="Genomic_DNA"/>
</dbReference>
<evidence type="ECO:0000256" key="7">
    <source>
        <dbReference type="SAM" id="SignalP"/>
    </source>
</evidence>
<dbReference type="InterPro" id="IPR001762">
    <property type="entry name" value="Disintegrin_dom"/>
</dbReference>
<gene>
    <name evidence="10" type="ORF">BDA99DRAFT_527030</name>
</gene>
<feature type="region of interest" description="Disordered" evidence="5">
    <location>
        <begin position="800"/>
        <end position="827"/>
    </location>
</feature>
<sequence length="1033" mass="113595">MIVMRFLIILLLLANIREISSHSMAAERISRIETLNDPTLSIHNNIQQPTTTTKTTIIRHSDTFTLRFNAFDTFINLHLIPNLDLFHPDATLLIYGKNQHNDDDDDIMIEEEKPLHPHEHRIYKGDAKADDGSTGWARIIIRDDDEHTYPYPLFEGAFMLGSDIYHIKTTTNFHLSKRNDDPFPSNTNSPMVIYRDSDIQQKQKNRHLVSRAPEHDDDFMCAMEEMQFNQKLTGIRNSSSTPSPGSAPLGTALDGMTGVLGDKNQHHASSTHHLEKRFSSLSGCPSTRKIAYMGAVADCTYVQSYGSIRFARLQIMNDWNVASAVYERTFNISLGLIYVQMSQPDCPRHPRSQQNWNQECSAFYTINDRLSDFSLWRGKRGDDGAALWHLMTKCSTGVKVGIAWLSQLCESQVSQQIEENGASEWVSGTGVSSITRDEWKVVAHEIGHGFGAIHDCTAQTCPCSPSGCSCCPLSDTKCSAGDTYLMNPTSNVTSEDFSPCSISDICGSFPNIGYCLQSPDLRDTTSFTMCGNGILEPGEECDSGLTDSACCHASTCKLKQGAVCDDYSQQCCLNCTVAPSTAMCRPAVSECDIPEYCTGESLSCPKDEYQENGSLCANGTMKCASGVCTSRDEQCIARGMRLGVTEECSFQKDSCQISCADPMDPGNCLVLSGVFLDGTECGLASLCEKGSCVSTGALNTLKAWVAQNKKIAIPVFLFGSLIVLGLLGWLAWFLISRHRRNRLASKDKDSRPSSIANSSSYRMDDMGGNGGGGERGHRQQPDLIDTAITIRRTLQQPQSVGFHHHDNNSNNNITQGGGLTHNNNSTITSSSNVTTAITANNNNLVDTSSSLPDNHNSDSNLWLPTTATTSLSSSLPNNSNNNNTENNNNILRRDDSTVAWSSYSNYYPSTTTTTIDTHPSSITSSNHRRHPSEGGNTNYNTNNNDNNSNNYHLSSSLHHHSTETTNNINKNNNDYKDASLHGSTSTARRIIGFHQGKQQQPHEMSLFDTNDMIVDVSIASEGQRHRRAKSTGA</sequence>